<dbReference type="RefSeq" id="WP_006926673.1">
    <property type="nucleotide sequence ID" value="NZ_CM001402.1"/>
</dbReference>
<dbReference type="Proteomes" id="UP000183868">
    <property type="component" value="Chromosome"/>
</dbReference>
<dbReference type="InterPro" id="IPR001789">
    <property type="entry name" value="Sig_transdc_resp-reg_receiver"/>
</dbReference>
<accession>H1XYH2</accession>
<dbReference type="PANTHER" id="PTHR32071">
    <property type="entry name" value="TRANSCRIPTIONAL REGULATORY PROTEIN"/>
    <property type="match status" value="1"/>
</dbReference>
<dbReference type="InParanoid" id="H1XYH2"/>
<dbReference type="Pfam" id="PF00072">
    <property type="entry name" value="Response_reg"/>
    <property type="match status" value="1"/>
</dbReference>
<organism evidence="9 10">
    <name type="scientific">Caldithrix abyssi DSM 13497</name>
    <dbReference type="NCBI Taxonomy" id="880073"/>
    <lineage>
        <taxon>Bacteria</taxon>
        <taxon>Pseudomonadati</taxon>
        <taxon>Calditrichota</taxon>
        <taxon>Calditrichia</taxon>
        <taxon>Calditrichales</taxon>
        <taxon>Calditrichaceae</taxon>
        <taxon>Caldithrix</taxon>
    </lineage>
</organism>
<evidence type="ECO:0000256" key="2">
    <source>
        <dbReference type="ARBA" id="ARBA00022840"/>
    </source>
</evidence>
<dbReference type="PROSITE" id="PS00675">
    <property type="entry name" value="SIGMA54_INTERACT_1"/>
    <property type="match status" value="1"/>
</dbReference>
<evidence type="ECO:0000313" key="10">
    <source>
        <dbReference type="Proteomes" id="UP000004671"/>
    </source>
</evidence>
<keyword evidence="5" id="KW-0597">Phosphoprotein</keyword>
<dbReference type="Gene3D" id="3.40.50.2300">
    <property type="match status" value="1"/>
</dbReference>
<evidence type="ECO:0000259" key="6">
    <source>
        <dbReference type="PROSITE" id="PS50045"/>
    </source>
</evidence>
<dbReference type="Pfam" id="PF02954">
    <property type="entry name" value="HTH_8"/>
    <property type="match status" value="1"/>
</dbReference>
<dbReference type="HOGENOM" id="CLU_000445_0_6_0"/>
<evidence type="ECO:0000313" key="11">
    <source>
        <dbReference type="Proteomes" id="UP000183868"/>
    </source>
</evidence>
<dbReference type="InterPro" id="IPR002197">
    <property type="entry name" value="HTH_Fis"/>
</dbReference>
<keyword evidence="10" id="KW-1185">Reference proteome</keyword>
<dbReference type="OrthoDB" id="9767722at2"/>
<evidence type="ECO:0000256" key="3">
    <source>
        <dbReference type="ARBA" id="ARBA00023015"/>
    </source>
</evidence>
<dbReference type="InterPro" id="IPR011006">
    <property type="entry name" value="CheY-like_superfamily"/>
</dbReference>
<name>H1XYH2_CALAY</name>
<dbReference type="SMART" id="SM00448">
    <property type="entry name" value="REC"/>
    <property type="match status" value="1"/>
</dbReference>
<dbReference type="Gene3D" id="3.40.50.300">
    <property type="entry name" value="P-loop containing nucleotide triphosphate hydrolases"/>
    <property type="match status" value="1"/>
</dbReference>
<evidence type="ECO:0000313" key="9">
    <source>
        <dbReference type="EMBL" id="EHO39790.1"/>
    </source>
</evidence>
<reference evidence="9 10" key="1">
    <citation type="submission" date="2011-09" db="EMBL/GenBank/DDBJ databases">
        <title>The permanent draft genome of Caldithrix abyssi DSM 13497.</title>
        <authorList>
            <consortium name="US DOE Joint Genome Institute (JGI-PGF)"/>
            <person name="Lucas S."/>
            <person name="Han J."/>
            <person name="Lapidus A."/>
            <person name="Bruce D."/>
            <person name="Goodwin L."/>
            <person name="Pitluck S."/>
            <person name="Peters L."/>
            <person name="Kyrpides N."/>
            <person name="Mavromatis K."/>
            <person name="Ivanova N."/>
            <person name="Mikhailova N."/>
            <person name="Chertkov O."/>
            <person name="Detter J.C."/>
            <person name="Tapia R."/>
            <person name="Han C."/>
            <person name="Land M."/>
            <person name="Hauser L."/>
            <person name="Markowitz V."/>
            <person name="Cheng J.-F."/>
            <person name="Hugenholtz P."/>
            <person name="Woyke T."/>
            <person name="Wu D."/>
            <person name="Spring S."/>
            <person name="Brambilla E."/>
            <person name="Klenk H.-P."/>
            <person name="Eisen J.A."/>
        </authorList>
    </citation>
    <scope>NUCLEOTIDE SEQUENCE [LARGE SCALE GENOMIC DNA]</scope>
    <source>
        <strain evidence="9 10">DSM 13497</strain>
    </source>
</reference>
<dbReference type="InterPro" id="IPR003593">
    <property type="entry name" value="AAA+_ATPase"/>
</dbReference>
<dbReference type="PaxDb" id="880073-Calab_0137"/>
<dbReference type="eggNOG" id="COG2204">
    <property type="taxonomic scope" value="Bacteria"/>
</dbReference>
<dbReference type="PROSITE" id="PS50045">
    <property type="entry name" value="SIGMA54_INTERACT_4"/>
    <property type="match status" value="1"/>
</dbReference>
<dbReference type="PROSITE" id="PS50110">
    <property type="entry name" value="RESPONSE_REGULATORY"/>
    <property type="match status" value="1"/>
</dbReference>
<evidence type="ECO:0000256" key="5">
    <source>
        <dbReference type="PROSITE-ProRule" id="PRU00169"/>
    </source>
</evidence>
<dbReference type="SMART" id="SM00382">
    <property type="entry name" value="AAA"/>
    <property type="match status" value="1"/>
</dbReference>
<dbReference type="InterPro" id="IPR058031">
    <property type="entry name" value="AAA_lid_NorR"/>
</dbReference>
<protein>
    <submittedName>
        <fullName evidence="8">DNA-binding transcriptional response regulator, NtrC family, contains REC, AAA-type ATPase, and a Fis-type DNA-binding domains</fullName>
    </submittedName>
    <submittedName>
        <fullName evidence="9">Two component, sigma54 specific, transcriptional regulator, Fis family</fullName>
    </submittedName>
</protein>
<dbReference type="InterPro" id="IPR009057">
    <property type="entry name" value="Homeodomain-like_sf"/>
</dbReference>
<dbReference type="Gene3D" id="1.10.8.60">
    <property type="match status" value="1"/>
</dbReference>
<keyword evidence="1" id="KW-0547">Nucleotide-binding</keyword>
<dbReference type="InterPro" id="IPR025662">
    <property type="entry name" value="Sigma_54_int_dom_ATP-bd_1"/>
</dbReference>
<reference evidence="8 11" key="2">
    <citation type="submission" date="2016-11" db="EMBL/GenBank/DDBJ databases">
        <title>Genomic analysis of Caldithrix abyssi and proposal of a novel bacterial phylum Caldithrichaeota.</title>
        <authorList>
            <person name="Kublanov I."/>
            <person name="Sigalova O."/>
            <person name="Gavrilov S."/>
            <person name="Lebedinsky A."/>
            <person name="Ivanova N."/>
            <person name="Daum C."/>
            <person name="Reddy T."/>
            <person name="Klenk H.P."/>
            <person name="Goker M."/>
            <person name="Reva O."/>
            <person name="Miroshnichenko M."/>
            <person name="Kyprides N."/>
            <person name="Woyke T."/>
            <person name="Gelfand M."/>
        </authorList>
    </citation>
    <scope>NUCLEOTIDE SEQUENCE [LARGE SCALE GENOMIC DNA]</scope>
    <source>
        <strain evidence="8 11">LF13</strain>
    </source>
</reference>
<dbReference type="Proteomes" id="UP000004671">
    <property type="component" value="Chromosome"/>
</dbReference>
<sequence>MAFKVFLIDDDVVYLKSLKEFLEVNNFQAEISSNPRKAVATFQNKEFDCVLLDLKMPGLDGIQLLEKFLEIRTDVPIIMVSGEGTIPLAIKAIRMGAYDFIEKSDDPNRILITLSNAIEKRKLFLEKSVLKAQIDETYSIVGQSEAIQKILDKIEMVARSNAKVLITGESGTGKELVARAIHNNSLRAGKPFVKINCAAIPSMLLESELFGHKKGAFTGAHQDYKGKFLVADGGTLFLDEIGDMSPELQAKLLRVLENNEVEVIGNPLPIKVDVRLIAATNQNLPQLIRDGKFREDLFHRLNVIQVHIPPLRERPEDIPPLADHFIKMFAQTYNKPVRGISEQALQILKQNEWTGNIRELRNVIEKVIVLTDKEIIDAQEINEALGSAPTAQRLSFSNGKSLKKALEEYEKFYIEQTLKQHSWKILDSAKALDIDRTALFRKMRKFGIQKDDYVRS</sequence>
<keyword evidence="8" id="KW-0238">DNA-binding</keyword>
<dbReference type="EMBL" id="CP018099">
    <property type="protein sequence ID" value="APF19674.1"/>
    <property type="molecule type" value="Genomic_DNA"/>
</dbReference>
<dbReference type="SUPFAM" id="SSF52540">
    <property type="entry name" value="P-loop containing nucleoside triphosphate hydrolases"/>
    <property type="match status" value="1"/>
</dbReference>
<evidence type="ECO:0000259" key="7">
    <source>
        <dbReference type="PROSITE" id="PS50110"/>
    </source>
</evidence>
<evidence type="ECO:0000256" key="1">
    <source>
        <dbReference type="ARBA" id="ARBA00022741"/>
    </source>
</evidence>
<dbReference type="GO" id="GO:0000160">
    <property type="term" value="P:phosphorelay signal transduction system"/>
    <property type="evidence" value="ECO:0007669"/>
    <property type="project" value="InterPro"/>
</dbReference>
<dbReference type="CDD" id="cd00009">
    <property type="entry name" value="AAA"/>
    <property type="match status" value="1"/>
</dbReference>
<dbReference type="EMBL" id="CM001402">
    <property type="protein sequence ID" value="EHO39790.1"/>
    <property type="molecule type" value="Genomic_DNA"/>
</dbReference>
<dbReference type="FunFam" id="3.40.50.300:FF:000006">
    <property type="entry name" value="DNA-binding transcriptional regulator NtrC"/>
    <property type="match status" value="1"/>
</dbReference>
<dbReference type="PANTHER" id="PTHR32071:SF57">
    <property type="entry name" value="C4-DICARBOXYLATE TRANSPORT TRANSCRIPTIONAL REGULATORY PROTEIN DCTD"/>
    <property type="match status" value="1"/>
</dbReference>
<dbReference type="SUPFAM" id="SSF52172">
    <property type="entry name" value="CheY-like"/>
    <property type="match status" value="1"/>
</dbReference>
<dbReference type="GO" id="GO:0006355">
    <property type="term" value="P:regulation of DNA-templated transcription"/>
    <property type="evidence" value="ECO:0007669"/>
    <property type="project" value="InterPro"/>
</dbReference>
<dbReference type="InterPro" id="IPR027417">
    <property type="entry name" value="P-loop_NTPase"/>
</dbReference>
<feature type="modified residue" description="4-aspartylphosphate" evidence="5">
    <location>
        <position position="53"/>
    </location>
</feature>
<dbReference type="PROSITE" id="PS00676">
    <property type="entry name" value="SIGMA54_INTERACT_2"/>
    <property type="match status" value="1"/>
</dbReference>
<dbReference type="STRING" id="880073.Cabys_2926"/>
<feature type="domain" description="Sigma-54 factor interaction" evidence="6">
    <location>
        <begin position="140"/>
        <end position="369"/>
    </location>
</feature>
<dbReference type="SUPFAM" id="SSF46689">
    <property type="entry name" value="Homeodomain-like"/>
    <property type="match status" value="1"/>
</dbReference>
<dbReference type="Pfam" id="PF25601">
    <property type="entry name" value="AAA_lid_14"/>
    <property type="match status" value="1"/>
</dbReference>
<gene>
    <name evidence="8" type="ORF">Cabys_2926</name>
    <name evidence="9" type="ORF">Calab_0137</name>
</gene>
<evidence type="ECO:0000313" key="8">
    <source>
        <dbReference type="EMBL" id="APF19674.1"/>
    </source>
</evidence>
<dbReference type="AlphaFoldDB" id="H1XYH2"/>
<evidence type="ECO:0000256" key="4">
    <source>
        <dbReference type="ARBA" id="ARBA00023163"/>
    </source>
</evidence>
<keyword evidence="2" id="KW-0067">ATP-binding</keyword>
<dbReference type="Pfam" id="PF00158">
    <property type="entry name" value="Sigma54_activat"/>
    <property type="match status" value="1"/>
</dbReference>
<keyword evidence="4" id="KW-0804">Transcription</keyword>
<dbReference type="InterPro" id="IPR002078">
    <property type="entry name" value="Sigma_54_int"/>
</dbReference>
<dbReference type="InterPro" id="IPR025943">
    <property type="entry name" value="Sigma_54_int_dom_ATP-bd_2"/>
</dbReference>
<dbReference type="KEGG" id="caby:Cabys_2926"/>
<dbReference type="GO" id="GO:0043565">
    <property type="term" value="F:sequence-specific DNA binding"/>
    <property type="evidence" value="ECO:0007669"/>
    <property type="project" value="InterPro"/>
</dbReference>
<keyword evidence="3" id="KW-0805">Transcription regulation</keyword>
<feature type="domain" description="Response regulatory" evidence="7">
    <location>
        <begin position="4"/>
        <end position="118"/>
    </location>
</feature>
<dbReference type="Gene3D" id="1.10.10.60">
    <property type="entry name" value="Homeodomain-like"/>
    <property type="match status" value="1"/>
</dbReference>
<proteinExistence type="predicted"/>
<dbReference type="GO" id="GO:0005524">
    <property type="term" value="F:ATP binding"/>
    <property type="evidence" value="ECO:0007669"/>
    <property type="project" value="UniProtKB-KW"/>
</dbReference>